<proteinExistence type="predicted"/>
<dbReference type="PROSITE" id="PS50977">
    <property type="entry name" value="HTH_TETR_2"/>
    <property type="match status" value="1"/>
</dbReference>
<keyword evidence="5" id="KW-1185">Reference proteome</keyword>
<dbReference type="SUPFAM" id="SSF46689">
    <property type="entry name" value="Homeodomain-like"/>
    <property type="match status" value="1"/>
</dbReference>
<dbReference type="GO" id="GO:0003677">
    <property type="term" value="F:DNA binding"/>
    <property type="evidence" value="ECO:0007669"/>
    <property type="project" value="UniProtKB-UniRule"/>
</dbReference>
<evidence type="ECO:0000256" key="2">
    <source>
        <dbReference type="PROSITE-ProRule" id="PRU00335"/>
    </source>
</evidence>
<evidence type="ECO:0000256" key="1">
    <source>
        <dbReference type="ARBA" id="ARBA00023125"/>
    </source>
</evidence>
<dbReference type="EMBL" id="JANIPJ010000013">
    <property type="protein sequence ID" value="MCR2805750.1"/>
    <property type="molecule type" value="Genomic_DNA"/>
</dbReference>
<dbReference type="PANTHER" id="PTHR43479">
    <property type="entry name" value="ACREF/ENVCD OPERON REPRESSOR-RELATED"/>
    <property type="match status" value="1"/>
</dbReference>
<dbReference type="Pfam" id="PF00440">
    <property type="entry name" value="TetR_N"/>
    <property type="match status" value="1"/>
</dbReference>
<protein>
    <submittedName>
        <fullName evidence="4">TetR/AcrR family transcriptional regulator</fullName>
    </submittedName>
</protein>
<comment type="caution">
    <text evidence="4">The sequence shown here is derived from an EMBL/GenBank/DDBJ whole genome shotgun (WGS) entry which is preliminary data.</text>
</comment>
<dbReference type="InterPro" id="IPR009057">
    <property type="entry name" value="Homeodomain-like_sf"/>
</dbReference>
<feature type="DNA-binding region" description="H-T-H motif" evidence="2">
    <location>
        <begin position="34"/>
        <end position="53"/>
    </location>
</feature>
<dbReference type="AlphaFoldDB" id="A0A9X2MSQ8"/>
<dbReference type="PRINTS" id="PR00455">
    <property type="entry name" value="HTHTETR"/>
</dbReference>
<dbReference type="InterPro" id="IPR050624">
    <property type="entry name" value="HTH-type_Tx_Regulator"/>
</dbReference>
<reference evidence="4" key="1">
    <citation type="submission" date="2022-08" db="EMBL/GenBank/DDBJ databases">
        <title>The genomic sequence of strain Paenibacillus sp. SCIV0701.</title>
        <authorList>
            <person name="Zhao H."/>
        </authorList>
    </citation>
    <scope>NUCLEOTIDE SEQUENCE</scope>
    <source>
        <strain evidence="4">SCIV0701</strain>
    </source>
</reference>
<gene>
    <name evidence="4" type="ORF">NQZ67_17850</name>
</gene>
<evidence type="ECO:0000259" key="3">
    <source>
        <dbReference type="PROSITE" id="PS50977"/>
    </source>
</evidence>
<organism evidence="4 5">
    <name type="scientific">Paenibacillus soyae</name>
    <dbReference type="NCBI Taxonomy" id="2969249"/>
    <lineage>
        <taxon>Bacteria</taxon>
        <taxon>Bacillati</taxon>
        <taxon>Bacillota</taxon>
        <taxon>Bacilli</taxon>
        <taxon>Bacillales</taxon>
        <taxon>Paenibacillaceae</taxon>
        <taxon>Paenibacillus</taxon>
    </lineage>
</organism>
<evidence type="ECO:0000313" key="4">
    <source>
        <dbReference type="EMBL" id="MCR2805750.1"/>
    </source>
</evidence>
<dbReference type="Gene3D" id="1.10.357.10">
    <property type="entry name" value="Tetracycline Repressor, domain 2"/>
    <property type="match status" value="1"/>
</dbReference>
<dbReference type="Proteomes" id="UP001141950">
    <property type="component" value="Unassembled WGS sequence"/>
</dbReference>
<dbReference type="InterPro" id="IPR001647">
    <property type="entry name" value="HTH_TetR"/>
</dbReference>
<sequence length="211" mass="25024">METMLPSREPGQTKRRILEVAIELFSQNGYSAVSVREITKHVGIKESALYNHYKTKDEILQSIYQLFTDASEGNTLPSPEQLEAMLQHVDLQTFLKQGFEQFKRTIENPLLTQIWRILNIEQYRDARAREIILTRIYKGTIDFLESAFLLLQQNKKIKDTYSPRMLAVEYQYPIFAMMTEYLLLRFDNKETDELQQRVEAHIQYFNDYVRP</sequence>
<accession>A0A9X2MSQ8</accession>
<keyword evidence="1 2" id="KW-0238">DNA-binding</keyword>
<dbReference type="RefSeq" id="WP_257448570.1">
    <property type="nucleotide sequence ID" value="NZ_JANIPJ010000013.1"/>
</dbReference>
<feature type="domain" description="HTH tetR-type" evidence="3">
    <location>
        <begin position="11"/>
        <end position="71"/>
    </location>
</feature>
<name>A0A9X2MSQ8_9BACL</name>
<evidence type="ECO:0000313" key="5">
    <source>
        <dbReference type="Proteomes" id="UP001141950"/>
    </source>
</evidence>
<dbReference type="PANTHER" id="PTHR43479:SF11">
    <property type="entry name" value="ACREF_ENVCD OPERON REPRESSOR-RELATED"/>
    <property type="match status" value="1"/>
</dbReference>